<dbReference type="OrthoDB" id="286773at2759"/>
<evidence type="ECO:0000313" key="2">
    <source>
        <dbReference type="Proteomes" id="UP000689195"/>
    </source>
</evidence>
<keyword evidence="2" id="KW-1185">Reference proteome</keyword>
<name>A0A8S1XNX7_9CILI</name>
<accession>A0A8S1XNX7</accession>
<sequence>MKKKLSLSSKPLSYIQLDDKGRNSYCKSHCLKYEQFEYRNGNCYLCCEQKECNQDNEPLSQAEIITLLNQILSQTISDEFKQQQKQKLNSFREDVNKTIEIYCDRVIQNLEKNCEQQNQINQKIKFILENLENENINQLAYEILQTQQLDCISSKIGVTASLTQEFYRQLTKCETTLNCIHSLTQDDHKNGKNEYHVLKNQVDFVKMKNMQFLRQHEISIRSSKQSIKRIYQDIKNQQIIAVSPGQEINNQITIIKPSQYSLFGQFESLKNAIPAELFSISPNGEFYAWGSNSKIQIYQLSTKIYKQINCHSILDSIVFNIVNDFVISTQDQKINFWSLNDKNWEFNCSFNMLPERVHDLTFIEDGKKLICKSLSKLTILIKENQNWIIYQQIHQSFTTTLWNQVYQMIITLNQKDQIQIWQRNKKGLFQLISTEWDPENKKTNYEVNPLQANDDGSLLSQCQNNKLKVWQVQEDGKLELIFEQEIDENNIFVTNDFTNLLTQNEKSLIWYQLTNDEQ</sequence>
<evidence type="ECO:0008006" key="3">
    <source>
        <dbReference type="Google" id="ProtNLM"/>
    </source>
</evidence>
<reference evidence="1" key="1">
    <citation type="submission" date="2021-01" db="EMBL/GenBank/DDBJ databases">
        <authorList>
            <consortium name="Genoscope - CEA"/>
            <person name="William W."/>
        </authorList>
    </citation>
    <scope>NUCLEOTIDE SEQUENCE</scope>
</reference>
<organism evidence="1 2">
    <name type="scientific">Paramecium pentaurelia</name>
    <dbReference type="NCBI Taxonomy" id="43138"/>
    <lineage>
        <taxon>Eukaryota</taxon>
        <taxon>Sar</taxon>
        <taxon>Alveolata</taxon>
        <taxon>Ciliophora</taxon>
        <taxon>Intramacronucleata</taxon>
        <taxon>Oligohymenophorea</taxon>
        <taxon>Peniculida</taxon>
        <taxon>Parameciidae</taxon>
        <taxon>Paramecium</taxon>
    </lineage>
</organism>
<protein>
    <recommendedName>
        <fullName evidence="3">WD40-repeat-containing domain</fullName>
    </recommendedName>
</protein>
<dbReference type="Proteomes" id="UP000689195">
    <property type="component" value="Unassembled WGS sequence"/>
</dbReference>
<proteinExistence type="predicted"/>
<evidence type="ECO:0000313" key="1">
    <source>
        <dbReference type="EMBL" id="CAD8202142.1"/>
    </source>
</evidence>
<dbReference type="AlphaFoldDB" id="A0A8S1XNX7"/>
<dbReference type="EMBL" id="CAJJDO010000130">
    <property type="protein sequence ID" value="CAD8202142.1"/>
    <property type="molecule type" value="Genomic_DNA"/>
</dbReference>
<comment type="caution">
    <text evidence="1">The sequence shown here is derived from an EMBL/GenBank/DDBJ whole genome shotgun (WGS) entry which is preliminary data.</text>
</comment>
<gene>
    <name evidence="1" type="ORF">PPENT_87.1.T1300062</name>
</gene>